<dbReference type="Gene3D" id="1.10.1200.10">
    <property type="entry name" value="ACP-like"/>
    <property type="match status" value="1"/>
</dbReference>
<dbReference type="OrthoDB" id="2472181at2"/>
<dbReference type="GO" id="GO:0031177">
    <property type="term" value="F:phosphopantetheine binding"/>
    <property type="evidence" value="ECO:0007669"/>
    <property type="project" value="InterPro"/>
</dbReference>
<dbReference type="InterPro" id="IPR036736">
    <property type="entry name" value="ACP-like_sf"/>
</dbReference>
<dbReference type="GO" id="GO:0043041">
    <property type="term" value="P:amino acid activation for nonribosomal peptide biosynthetic process"/>
    <property type="evidence" value="ECO:0007669"/>
    <property type="project" value="TreeGrafter"/>
</dbReference>
<gene>
    <name evidence="5" type="ORF">DFJ66_7689</name>
</gene>
<dbReference type="Gene3D" id="3.30.559.10">
    <property type="entry name" value="Chloramphenicol acetyltransferase-like domain"/>
    <property type="match status" value="1"/>
</dbReference>
<dbReference type="InterPro" id="IPR009081">
    <property type="entry name" value="PP-bd_ACP"/>
</dbReference>
<dbReference type="GO" id="GO:0005737">
    <property type="term" value="C:cytoplasm"/>
    <property type="evidence" value="ECO:0007669"/>
    <property type="project" value="TreeGrafter"/>
</dbReference>
<dbReference type="Gene3D" id="3.30.559.30">
    <property type="entry name" value="Nonribosomal peptide synthetase, condensation domain"/>
    <property type="match status" value="1"/>
</dbReference>
<dbReference type="InterPro" id="IPR023213">
    <property type="entry name" value="CAT-like_dom_sf"/>
</dbReference>
<name>A0A495XMC0_9PSEU</name>
<sequence>MTTTPATTGTAPPGRAEIVTAVTSVFAEVLGAPDVTADSDFFLHGGNSLLAIRVAGRVGRRLGRQVPPAGVLKHPTPDLLAAHLEEEFRGGGAPPIPAPRQGAEADRRPSTAQERVWLLHQLDPDRLDHLITVSLDVDGVVDPAAFTAAWTAVVRRHEALRSRFVKADDDRVAVVVDAEAAPEISVLDLARFPAPVRDKLADERVRLMRTTPIRLDTGPPARFALLRLADRRYRIELAVHHIVCDGWSLDTLLADFLDAYGRALAGRSPALPPPAVGFADFVAWERDVESSRWPDMAVRLARRFADRPADLPLPVDPVDVPAHEDGDDVTVHAPPGLAAAVERARTSYGHTALTFHLTALGVLLARITGVDDLVVAVPVAGRAQTEHEDLVGLFVNTALARMRLGGTSDVRVLLDRNRDEVDELVDCQTFPFDRLVDLLGARRTGTRVPLARVSLAVQNFDDPGTPAPELGFTWQFRDPPERQSKFDLAFTVSDTDGLRLTVTYRPSLFRRATVAAWAGQYLVALEHVVRGVADPGGSAR</sequence>
<dbReference type="AlphaFoldDB" id="A0A495XMC0"/>
<dbReference type="SUPFAM" id="SSF47336">
    <property type="entry name" value="ACP-like"/>
    <property type="match status" value="1"/>
</dbReference>
<dbReference type="GO" id="GO:0003824">
    <property type="term" value="F:catalytic activity"/>
    <property type="evidence" value="ECO:0007669"/>
    <property type="project" value="InterPro"/>
</dbReference>
<dbReference type="Pfam" id="PF00550">
    <property type="entry name" value="PP-binding"/>
    <property type="match status" value="1"/>
</dbReference>
<dbReference type="RefSeq" id="WP_147459471.1">
    <property type="nucleotide sequence ID" value="NZ_JBIUBA010000003.1"/>
</dbReference>
<dbReference type="SUPFAM" id="SSF52777">
    <property type="entry name" value="CoA-dependent acyltransferases"/>
    <property type="match status" value="2"/>
</dbReference>
<dbReference type="GO" id="GO:0044550">
    <property type="term" value="P:secondary metabolite biosynthetic process"/>
    <property type="evidence" value="ECO:0007669"/>
    <property type="project" value="TreeGrafter"/>
</dbReference>
<dbReference type="InterPro" id="IPR001242">
    <property type="entry name" value="Condensation_dom"/>
</dbReference>
<comment type="caution">
    <text evidence="5">The sequence shown here is derived from an EMBL/GenBank/DDBJ whole genome shotgun (WGS) entry which is preliminary data.</text>
</comment>
<organism evidence="5 6">
    <name type="scientific">Saccharothrix variisporea</name>
    <dbReference type="NCBI Taxonomy" id="543527"/>
    <lineage>
        <taxon>Bacteria</taxon>
        <taxon>Bacillati</taxon>
        <taxon>Actinomycetota</taxon>
        <taxon>Actinomycetes</taxon>
        <taxon>Pseudonocardiales</taxon>
        <taxon>Pseudonocardiaceae</taxon>
        <taxon>Saccharothrix</taxon>
    </lineage>
</organism>
<reference evidence="5 6" key="1">
    <citation type="submission" date="2018-10" db="EMBL/GenBank/DDBJ databases">
        <title>Sequencing the genomes of 1000 actinobacteria strains.</title>
        <authorList>
            <person name="Klenk H.-P."/>
        </authorList>
    </citation>
    <scope>NUCLEOTIDE SEQUENCE [LARGE SCALE GENOMIC DNA]</scope>
    <source>
        <strain evidence="5 6">DSM 43911</strain>
    </source>
</reference>
<evidence type="ECO:0000256" key="1">
    <source>
        <dbReference type="ARBA" id="ARBA00001957"/>
    </source>
</evidence>
<keyword evidence="2" id="KW-0596">Phosphopantetheine</keyword>
<evidence type="ECO:0000256" key="2">
    <source>
        <dbReference type="ARBA" id="ARBA00022450"/>
    </source>
</evidence>
<evidence type="ECO:0000259" key="4">
    <source>
        <dbReference type="PROSITE" id="PS50075"/>
    </source>
</evidence>
<dbReference type="GO" id="GO:0008610">
    <property type="term" value="P:lipid biosynthetic process"/>
    <property type="evidence" value="ECO:0007669"/>
    <property type="project" value="UniProtKB-ARBA"/>
</dbReference>
<proteinExistence type="predicted"/>
<feature type="domain" description="Carrier" evidence="4">
    <location>
        <begin position="13"/>
        <end position="88"/>
    </location>
</feature>
<evidence type="ECO:0000313" key="5">
    <source>
        <dbReference type="EMBL" id="RKT74345.1"/>
    </source>
</evidence>
<dbReference type="InterPro" id="IPR020806">
    <property type="entry name" value="PKS_PP-bd"/>
</dbReference>
<protein>
    <submittedName>
        <fullName evidence="5">Nonribosomal peptide synthetase protein VioI</fullName>
    </submittedName>
</protein>
<dbReference type="PANTHER" id="PTHR45527">
    <property type="entry name" value="NONRIBOSOMAL PEPTIDE SYNTHETASE"/>
    <property type="match status" value="1"/>
</dbReference>
<dbReference type="PANTHER" id="PTHR45527:SF1">
    <property type="entry name" value="FATTY ACID SYNTHASE"/>
    <property type="match status" value="1"/>
</dbReference>
<keyword evidence="3" id="KW-0597">Phosphoprotein</keyword>
<evidence type="ECO:0000256" key="3">
    <source>
        <dbReference type="ARBA" id="ARBA00022553"/>
    </source>
</evidence>
<accession>A0A495XMC0</accession>
<evidence type="ECO:0000313" key="6">
    <source>
        <dbReference type="Proteomes" id="UP000272729"/>
    </source>
</evidence>
<dbReference type="Pfam" id="PF00668">
    <property type="entry name" value="Condensation"/>
    <property type="match status" value="1"/>
</dbReference>
<dbReference type="Proteomes" id="UP000272729">
    <property type="component" value="Unassembled WGS sequence"/>
</dbReference>
<comment type="cofactor">
    <cofactor evidence="1">
        <name>pantetheine 4'-phosphate</name>
        <dbReference type="ChEBI" id="CHEBI:47942"/>
    </cofactor>
</comment>
<dbReference type="PROSITE" id="PS50075">
    <property type="entry name" value="CARRIER"/>
    <property type="match status" value="1"/>
</dbReference>
<dbReference type="EMBL" id="RBXR01000001">
    <property type="protein sequence ID" value="RKT74345.1"/>
    <property type="molecule type" value="Genomic_DNA"/>
</dbReference>
<dbReference type="SMART" id="SM00823">
    <property type="entry name" value="PKS_PP"/>
    <property type="match status" value="1"/>
</dbReference>
<keyword evidence="6" id="KW-1185">Reference proteome</keyword>